<dbReference type="SUPFAM" id="SSF51695">
    <property type="entry name" value="PLC-like phosphodiesterases"/>
    <property type="match status" value="1"/>
</dbReference>
<evidence type="ECO:0000256" key="2">
    <source>
        <dbReference type="SAM" id="SignalP"/>
    </source>
</evidence>
<accession>A0A9W7XXP4</accession>
<dbReference type="PANTHER" id="PTHR13593">
    <property type="match status" value="1"/>
</dbReference>
<dbReference type="GO" id="GO:0008081">
    <property type="term" value="F:phosphoric diester hydrolase activity"/>
    <property type="evidence" value="ECO:0007669"/>
    <property type="project" value="InterPro"/>
</dbReference>
<dbReference type="InterPro" id="IPR051057">
    <property type="entry name" value="PI-PLC_domain"/>
</dbReference>
<dbReference type="PANTHER" id="PTHR13593:SF140">
    <property type="entry name" value="PLC-LIKE PHOSPHODIESTERASE"/>
    <property type="match status" value="1"/>
</dbReference>
<feature type="chain" id="PRO_5040905382" description="PLC-like phosphodiesterase" evidence="2">
    <location>
        <begin position="21"/>
        <end position="422"/>
    </location>
</feature>
<dbReference type="InterPro" id="IPR017946">
    <property type="entry name" value="PLC-like_Pdiesterase_TIM-brl"/>
</dbReference>
<dbReference type="GO" id="GO:0006629">
    <property type="term" value="P:lipid metabolic process"/>
    <property type="evidence" value="ECO:0007669"/>
    <property type="project" value="InterPro"/>
</dbReference>
<feature type="region of interest" description="Disordered" evidence="1">
    <location>
        <begin position="373"/>
        <end position="396"/>
    </location>
</feature>
<feature type="signal peptide" evidence="2">
    <location>
        <begin position="1"/>
        <end position="20"/>
    </location>
</feature>
<feature type="region of interest" description="Disordered" evidence="1">
    <location>
        <begin position="131"/>
        <end position="150"/>
    </location>
</feature>
<evidence type="ECO:0008006" key="5">
    <source>
        <dbReference type="Google" id="ProtNLM"/>
    </source>
</evidence>
<reference evidence="3" key="1">
    <citation type="submission" date="2022-07" db="EMBL/GenBank/DDBJ databases">
        <title>Phylogenomic reconstructions and comparative analyses of Kickxellomycotina fungi.</title>
        <authorList>
            <person name="Reynolds N.K."/>
            <person name="Stajich J.E."/>
            <person name="Barry K."/>
            <person name="Grigoriev I.V."/>
            <person name="Crous P."/>
            <person name="Smith M.E."/>
        </authorList>
    </citation>
    <scope>NUCLEOTIDE SEQUENCE</scope>
    <source>
        <strain evidence="3">NBRC 32514</strain>
    </source>
</reference>
<dbReference type="Pfam" id="PF26146">
    <property type="entry name" value="PI-PLC_X"/>
    <property type="match status" value="2"/>
</dbReference>
<evidence type="ECO:0000313" key="3">
    <source>
        <dbReference type="EMBL" id="KAJ1720573.1"/>
    </source>
</evidence>
<name>A0A9W7XXP4_9FUNG</name>
<dbReference type="EMBL" id="JANBOJ010000245">
    <property type="protein sequence ID" value="KAJ1720573.1"/>
    <property type="molecule type" value="Genomic_DNA"/>
</dbReference>
<evidence type="ECO:0000313" key="4">
    <source>
        <dbReference type="Proteomes" id="UP001149813"/>
    </source>
</evidence>
<evidence type="ECO:0000256" key="1">
    <source>
        <dbReference type="SAM" id="MobiDB-lite"/>
    </source>
</evidence>
<keyword evidence="2" id="KW-0732">Signal</keyword>
<protein>
    <recommendedName>
        <fullName evidence="5">PLC-like phosphodiesterase</fullName>
    </recommendedName>
</protein>
<comment type="caution">
    <text evidence="3">The sequence shown here is derived from an EMBL/GenBank/DDBJ whole genome shotgun (WGS) entry which is preliminary data.</text>
</comment>
<keyword evidence="4" id="KW-1185">Reference proteome</keyword>
<sequence length="422" mass="45333">MKSFSVLALSLGMLLHATDAIDTYHPPMPGASSGKYHPPMPRAAAVAGEGSQALDKRASTMYCNGYSELCTRAFDKVAYVTTHNAFAIGDSIAANQNLDIRQQLDKGVRAIMLDLHDTNDSSISLRRRQAEARAQGNDTSADLAKRDDGKSTPTLCHASCILLNAGPLVDQLNYLKTFLDENRYEVVTVFLENDSSFTYAEMAQPFYDSGLDKYAFTPSSTDADGFQWPTLGEMITQNTRLVVLADTKSDTTVPVPGWMVYDRNYAVQTSYSVKAGQSFDCSPISTVRSLLVMNHFVSVDYSVLGMTFEKPDYNSSVAINTRAGIVNQANMCGASGYFPNYVTVDFFDAGDVLKAVADINKVQYRDISVDTFSSDASSTATGSGSSGDKSSTHSGAMSSGIKHQGLAAVLAAAVGSLLLLAI</sequence>
<proteinExistence type="predicted"/>
<dbReference type="PROSITE" id="PS50007">
    <property type="entry name" value="PIPLC_X_DOMAIN"/>
    <property type="match status" value="1"/>
</dbReference>
<gene>
    <name evidence="3" type="ORF">LPJ53_004814</name>
</gene>
<dbReference type="OrthoDB" id="7984201at2759"/>
<dbReference type="AlphaFoldDB" id="A0A9W7XXP4"/>
<dbReference type="Gene3D" id="3.20.20.190">
    <property type="entry name" value="Phosphatidylinositol (PI) phosphodiesterase"/>
    <property type="match status" value="1"/>
</dbReference>
<dbReference type="Proteomes" id="UP001149813">
    <property type="component" value="Unassembled WGS sequence"/>
</dbReference>
<organism evidence="3 4">
    <name type="scientific">Coemansia erecta</name>
    <dbReference type="NCBI Taxonomy" id="147472"/>
    <lineage>
        <taxon>Eukaryota</taxon>
        <taxon>Fungi</taxon>
        <taxon>Fungi incertae sedis</taxon>
        <taxon>Zoopagomycota</taxon>
        <taxon>Kickxellomycotina</taxon>
        <taxon>Kickxellomycetes</taxon>
        <taxon>Kickxellales</taxon>
        <taxon>Kickxellaceae</taxon>
        <taxon>Coemansia</taxon>
    </lineage>
</organism>